<comment type="caution">
    <text evidence="5">The sequence shown here is derived from an EMBL/GenBank/DDBJ whole genome shotgun (WGS) entry which is preliminary data.</text>
</comment>
<protein>
    <recommendedName>
        <fullName evidence="4">Jacalin-type lectin domain-containing protein</fullName>
    </recommendedName>
</protein>
<dbReference type="CDD" id="cd09612">
    <property type="entry name" value="Jacalin"/>
    <property type="match status" value="1"/>
</dbReference>
<dbReference type="Gene3D" id="2.100.10.30">
    <property type="entry name" value="Jacalin-like lectin domain"/>
    <property type="match status" value="1"/>
</dbReference>
<dbReference type="InterPro" id="IPR036404">
    <property type="entry name" value="Jacalin-like_lectin_dom_sf"/>
</dbReference>
<evidence type="ECO:0000259" key="4">
    <source>
        <dbReference type="PROSITE" id="PS51752"/>
    </source>
</evidence>
<dbReference type="InterPro" id="IPR001229">
    <property type="entry name" value="Jacalin-like_lectin_dom"/>
</dbReference>
<evidence type="ECO:0000313" key="6">
    <source>
        <dbReference type="Proteomes" id="UP001415857"/>
    </source>
</evidence>
<gene>
    <name evidence="5" type="ORF">L1049_014130</name>
</gene>
<dbReference type="PROSITE" id="PS51752">
    <property type="entry name" value="JACALIN_LECTIN"/>
    <property type="match status" value="1"/>
</dbReference>
<evidence type="ECO:0000313" key="5">
    <source>
        <dbReference type="EMBL" id="KAK9280440.1"/>
    </source>
</evidence>
<sequence>MEEPGSLEGCTSMGPWGGPGRNEFNFCVKGGIKQIVIVHGQAVDSIIFKGDNGDGVLKESNKFGGNGGVQTDKIDIAWPKEYLIGISGSYGTFYEGGPVAITSLCFITNRTKYGPFGIHPGTSFSSTPIEGSAIIGFHGRTGLCLEAIGLHAKPISGCPKNQEIKRWALILGNKTTGP</sequence>
<keyword evidence="3" id="KW-0677">Repeat</keyword>
<organism evidence="5 6">
    <name type="scientific">Liquidambar formosana</name>
    <name type="common">Formosan gum</name>
    <dbReference type="NCBI Taxonomy" id="63359"/>
    <lineage>
        <taxon>Eukaryota</taxon>
        <taxon>Viridiplantae</taxon>
        <taxon>Streptophyta</taxon>
        <taxon>Embryophyta</taxon>
        <taxon>Tracheophyta</taxon>
        <taxon>Spermatophyta</taxon>
        <taxon>Magnoliopsida</taxon>
        <taxon>eudicotyledons</taxon>
        <taxon>Gunneridae</taxon>
        <taxon>Pentapetalae</taxon>
        <taxon>Saxifragales</taxon>
        <taxon>Altingiaceae</taxon>
        <taxon>Liquidambar</taxon>
    </lineage>
</organism>
<keyword evidence="6" id="KW-1185">Reference proteome</keyword>
<dbReference type="EMBL" id="JBBPBK010000008">
    <property type="protein sequence ID" value="KAK9280440.1"/>
    <property type="molecule type" value="Genomic_DNA"/>
</dbReference>
<comment type="similarity">
    <text evidence="1">Belongs to the jacalin lectin family.</text>
</comment>
<dbReference type="PANTHER" id="PTHR47293">
    <property type="entry name" value="JACALIN-RELATED LECTIN 3"/>
    <property type="match status" value="1"/>
</dbReference>
<dbReference type="Proteomes" id="UP001415857">
    <property type="component" value="Unassembled WGS sequence"/>
</dbReference>
<feature type="domain" description="Jacalin-type lectin" evidence="4">
    <location>
        <begin position="10"/>
        <end position="154"/>
    </location>
</feature>
<dbReference type="InterPro" id="IPR033734">
    <property type="entry name" value="Jacalin-like_lectin_dom_plant"/>
</dbReference>
<name>A0AAP0RMJ8_LIQFO</name>
<dbReference type="SUPFAM" id="SSF51101">
    <property type="entry name" value="Mannose-binding lectins"/>
    <property type="match status" value="1"/>
</dbReference>
<dbReference type="PANTHER" id="PTHR47293:SF66">
    <property type="entry name" value="JACALIN-RELATED LECTIN 11-RELATED"/>
    <property type="match status" value="1"/>
</dbReference>
<dbReference type="GO" id="GO:0030246">
    <property type="term" value="F:carbohydrate binding"/>
    <property type="evidence" value="ECO:0007669"/>
    <property type="project" value="UniProtKB-KW"/>
</dbReference>
<dbReference type="SMART" id="SM00915">
    <property type="entry name" value="Jacalin"/>
    <property type="match status" value="1"/>
</dbReference>
<proteinExistence type="inferred from homology"/>
<reference evidence="5 6" key="1">
    <citation type="journal article" date="2024" name="Plant J.">
        <title>Genome sequences and population genomics reveal climatic adaptation and genomic divergence between two closely related sweetgum species.</title>
        <authorList>
            <person name="Xu W.Q."/>
            <person name="Ren C.Q."/>
            <person name="Zhang X.Y."/>
            <person name="Comes H.P."/>
            <person name="Liu X.H."/>
            <person name="Li Y.G."/>
            <person name="Kettle C.J."/>
            <person name="Jalonen R."/>
            <person name="Gaisberger H."/>
            <person name="Ma Y.Z."/>
            <person name="Qiu Y.X."/>
        </authorList>
    </citation>
    <scope>NUCLEOTIDE SEQUENCE [LARGE SCALE GENOMIC DNA]</scope>
    <source>
        <strain evidence="5">Hangzhou</strain>
    </source>
</reference>
<accession>A0AAP0RMJ8</accession>
<evidence type="ECO:0000256" key="1">
    <source>
        <dbReference type="ARBA" id="ARBA00006568"/>
    </source>
</evidence>
<keyword evidence="2" id="KW-0430">Lectin</keyword>
<evidence type="ECO:0000256" key="3">
    <source>
        <dbReference type="ARBA" id="ARBA00022737"/>
    </source>
</evidence>
<dbReference type="AlphaFoldDB" id="A0AAP0RMJ8"/>
<dbReference type="Pfam" id="PF01419">
    <property type="entry name" value="Jacalin"/>
    <property type="match status" value="1"/>
</dbReference>
<evidence type="ECO:0000256" key="2">
    <source>
        <dbReference type="ARBA" id="ARBA00022734"/>
    </source>
</evidence>